<feature type="domain" description="G-protein coupled receptors family 1 profile" evidence="12">
    <location>
        <begin position="48"/>
        <end position="304"/>
    </location>
</feature>
<evidence type="ECO:0000256" key="4">
    <source>
        <dbReference type="ARBA" id="ARBA00023040"/>
    </source>
</evidence>
<evidence type="ECO:0000256" key="9">
    <source>
        <dbReference type="ARBA" id="ARBA00025736"/>
    </source>
</evidence>
<feature type="transmembrane region" description="Helical" evidence="11">
    <location>
        <begin position="212"/>
        <end position="234"/>
    </location>
</feature>
<keyword evidence="7 10" id="KW-0675">Receptor</keyword>
<name>A0A8J0T930_XENLA</name>
<dbReference type="PRINTS" id="PR00237">
    <property type="entry name" value="GPCRRHODOPSN"/>
</dbReference>
<feature type="transmembrane region" description="Helical" evidence="11">
    <location>
        <begin position="149"/>
        <end position="168"/>
    </location>
</feature>
<keyword evidence="5 11" id="KW-0472">Membrane</keyword>
<sequence>MESMQRLNFTNSSPASYPDKEYENKIFHLKKILIIICFSITFVLGTVGNGLVIWITGFRMKKTVNAIWFLNLSIADFSFCLFIPLNILYLALDYHWPLGQILCKVTGTSLHLNMAVSVFFLMTISVDRCISVLCPVWSKNHRSIKLARNISMIIWLLCLALSSPYVAFYDIEHNPNSNITYCIDTYAARKNTTFFDHQTRHHRCKVMFVTRFISMFLIPFPVILVCYGLIAFWIRKSSNRLGSRRTFKIIVTVVLCFFCCSFLFYLWPLLKFMGVDLNRIFDAIMHNAALCLIYFNCCLNPIIYVFVGREFKRSLRKSIPFLLESAFREKSDPLQAHDNSAVGNELMPCHA</sequence>
<proteinExistence type="inferred from homology"/>
<dbReference type="Proteomes" id="UP000186698">
    <property type="component" value="Chromosome 7S"/>
</dbReference>
<feature type="transmembrane region" description="Helical" evidence="11">
    <location>
        <begin position="287"/>
        <end position="307"/>
    </location>
</feature>
<comment type="similarity">
    <text evidence="10">Belongs to the G-protein coupled receptor 1 family.</text>
</comment>
<dbReference type="Gene3D" id="1.20.1070.10">
    <property type="entry name" value="Rhodopsin 7-helix transmembrane proteins"/>
    <property type="match status" value="1"/>
</dbReference>
<dbReference type="GO" id="GO:0007204">
    <property type="term" value="P:positive regulation of cytosolic calcium ion concentration"/>
    <property type="evidence" value="ECO:0000318"/>
    <property type="project" value="GO_Central"/>
</dbReference>
<dbReference type="RefSeq" id="XP_018080369.2">
    <property type="nucleotide sequence ID" value="XM_018224880.2"/>
</dbReference>
<keyword evidence="2 10" id="KW-0812">Transmembrane</keyword>
<dbReference type="GO" id="GO:0004982">
    <property type="term" value="F:N-formyl peptide receptor activity"/>
    <property type="evidence" value="ECO:0000318"/>
    <property type="project" value="GO_Central"/>
</dbReference>
<keyword evidence="6" id="KW-1015">Disulfide bond</keyword>
<dbReference type="GO" id="GO:0002430">
    <property type="term" value="P:complement receptor mediated signaling pathway"/>
    <property type="evidence" value="ECO:0000318"/>
    <property type="project" value="GO_Central"/>
</dbReference>
<dbReference type="InterPro" id="IPR000276">
    <property type="entry name" value="GPCR_Rhodpsn"/>
</dbReference>
<dbReference type="Pfam" id="PF00001">
    <property type="entry name" value="7tm_1"/>
    <property type="match status" value="1"/>
</dbReference>
<accession>A0A8J0T930</accession>
<dbReference type="InterPro" id="IPR000826">
    <property type="entry name" value="Formyl_rcpt-rel"/>
</dbReference>
<evidence type="ECO:0000256" key="6">
    <source>
        <dbReference type="ARBA" id="ARBA00023157"/>
    </source>
</evidence>
<feature type="transmembrane region" description="Helical" evidence="11">
    <location>
        <begin position="246"/>
        <end position="267"/>
    </location>
</feature>
<dbReference type="PRINTS" id="PR00526">
    <property type="entry name" value="FMETLEUPHER"/>
</dbReference>
<evidence type="ECO:0000313" key="13">
    <source>
        <dbReference type="Proteomes" id="UP000186698"/>
    </source>
</evidence>
<dbReference type="FunFam" id="1.20.1070.10:FF:000034">
    <property type="entry name" value="G-protein coupled receptor 1"/>
    <property type="match status" value="1"/>
</dbReference>
<feature type="transmembrane region" description="Helical" evidence="11">
    <location>
        <begin position="112"/>
        <end position="137"/>
    </location>
</feature>
<dbReference type="InterPro" id="IPR017452">
    <property type="entry name" value="GPCR_Rhodpsn_7TM"/>
</dbReference>
<feature type="transmembrane region" description="Helical" evidence="11">
    <location>
        <begin position="32"/>
        <end position="55"/>
    </location>
</feature>
<feature type="transmembrane region" description="Helical" evidence="11">
    <location>
        <begin position="67"/>
        <end position="92"/>
    </location>
</feature>
<evidence type="ECO:0000256" key="7">
    <source>
        <dbReference type="ARBA" id="ARBA00023170"/>
    </source>
</evidence>
<dbReference type="AlphaFoldDB" id="A0A8J0T930"/>
<dbReference type="SUPFAM" id="SSF81321">
    <property type="entry name" value="Family A G protein-coupled receptor-like"/>
    <property type="match status" value="1"/>
</dbReference>
<evidence type="ECO:0000256" key="11">
    <source>
        <dbReference type="SAM" id="Phobius"/>
    </source>
</evidence>
<evidence type="ECO:0000256" key="10">
    <source>
        <dbReference type="RuleBase" id="RU000688"/>
    </source>
</evidence>
<evidence type="ECO:0000259" key="12">
    <source>
        <dbReference type="PROSITE" id="PS50262"/>
    </source>
</evidence>
<dbReference type="GO" id="GO:0004875">
    <property type="term" value="F:complement receptor activity"/>
    <property type="evidence" value="ECO:0000318"/>
    <property type="project" value="GO_Central"/>
</dbReference>
<dbReference type="PANTHER" id="PTHR24225">
    <property type="entry name" value="CHEMOTACTIC RECEPTOR"/>
    <property type="match status" value="1"/>
</dbReference>
<evidence type="ECO:0000256" key="1">
    <source>
        <dbReference type="ARBA" id="ARBA00004141"/>
    </source>
</evidence>
<dbReference type="GO" id="GO:0007200">
    <property type="term" value="P:phospholipase C-activating G protein-coupled receptor signaling pathway"/>
    <property type="evidence" value="ECO:0000318"/>
    <property type="project" value="GO_Central"/>
</dbReference>
<dbReference type="PANTHER" id="PTHR24225:SF75">
    <property type="entry name" value="N-FORMYL PEPTIDE RECEPTOR 2"/>
    <property type="match status" value="1"/>
</dbReference>
<keyword evidence="3 11" id="KW-1133">Transmembrane helix</keyword>
<dbReference type="GO" id="GO:0006954">
    <property type="term" value="P:inflammatory response"/>
    <property type="evidence" value="ECO:0000318"/>
    <property type="project" value="GO_Central"/>
</dbReference>
<keyword evidence="8 10" id="KW-0807">Transducer</keyword>
<protein>
    <submittedName>
        <fullName evidence="14">N-formyl peptide receptor 2</fullName>
    </submittedName>
</protein>
<comment type="subcellular location">
    <subcellularLocation>
        <location evidence="1">Membrane</location>
        <topology evidence="1">Multi-pass membrane protein</topology>
    </subcellularLocation>
</comment>
<dbReference type="PROSITE" id="PS00237">
    <property type="entry name" value="G_PROTEIN_RECEP_F1_1"/>
    <property type="match status" value="1"/>
</dbReference>
<dbReference type="GO" id="GO:0005886">
    <property type="term" value="C:plasma membrane"/>
    <property type="evidence" value="ECO:0000318"/>
    <property type="project" value="GO_Central"/>
</dbReference>
<evidence type="ECO:0000256" key="2">
    <source>
        <dbReference type="ARBA" id="ARBA00022692"/>
    </source>
</evidence>
<evidence type="ECO:0000256" key="3">
    <source>
        <dbReference type="ARBA" id="ARBA00022989"/>
    </source>
</evidence>
<reference evidence="14" key="1">
    <citation type="submission" date="2025-08" db="UniProtKB">
        <authorList>
            <consortium name="RefSeq"/>
        </authorList>
    </citation>
    <scope>IDENTIFICATION</scope>
    <source>
        <strain evidence="14">J_2021</strain>
        <tissue evidence="14">Erythrocytes</tissue>
    </source>
</reference>
<keyword evidence="13" id="KW-1185">Reference proteome</keyword>
<organism evidence="13 14">
    <name type="scientific">Xenopus laevis</name>
    <name type="common">African clawed frog</name>
    <dbReference type="NCBI Taxonomy" id="8355"/>
    <lineage>
        <taxon>Eukaryota</taxon>
        <taxon>Metazoa</taxon>
        <taxon>Chordata</taxon>
        <taxon>Craniata</taxon>
        <taxon>Vertebrata</taxon>
        <taxon>Euteleostomi</taxon>
        <taxon>Amphibia</taxon>
        <taxon>Batrachia</taxon>
        <taxon>Anura</taxon>
        <taxon>Pipoidea</taxon>
        <taxon>Pipidae</taxon>
        <taxon>Xenopodinae</taxon>
        <taxon>Xenopus</taxon>
        <taxon>Xenopus</taxon>
    </lineage>
</organism>
<dbReference type="GeneID" id="108695933"/>
<evidence type="ECO:0000256" key="5">
    <source>
        <dbReference type="ARBA" id="ARBA00023136"/>
    </source>
</evidence>
<comment type="similarity">
    <text evidence="9">Belongs to the chemokine-like receptor (CMKLR) family.</text>
</comment>
<dbReference type="KEGG" id="xla:108695933"/>
<dbReference type="OrthoDB" id="10011262at2759"/>
<gene>
    <name evidence="14" type="primary">LOC108695933</name>
</gene>
<dbReference type="PROSITE" id="PS50262">
    <property type="entry name" value="G_PROTEIN_RECEP_F1_2"/>
    <property type="match status" value="1"/>
</dbReference>
<keyword evidence="4 10" id="KW-0297">G-protein coupled receptor</keyword>
<evidence type="ECO:0000256" key="8">
    <source>
        <dbReference type="ARBA" id="ARBA00023224"/>
    </source>
</evidence>
<evidence type="ECO:0000313" key="14">
    <source>
        <dbReference type="RefSeq" id="XP_018080369.2"/>
    </source>
</evidence>